<keyword evidence="1" id="KW-1133">Transmembrane helix</keyword>
<feature type="transmembrane region" description="Helical" evidence="1">
    <location>
        <begin position="20"/>
        <end position="41"/>
    </location>
</feature>
<evidence type="ECO:0000313" key="3">
    <source>
        <dbReference type="Proteomes" id="UP000521227"/>
    </source>
</evidence>
<evidence type="ECO:0000313" key="2">
    <source>
        <dbReference type="EMBL" id="MBB5052939.1"/>
    </source>
</evidence>
<feature type="transmembrane region" description="Helical" evidence="1">
    <location>
        <begin position="53"/>
        <end position="85"/>
    </location>
</feature>
<name>A0A840MXA3_9BRAD</name>
<accession>A0A840MXA3</accession>
<organism evidence="2 3">
    <name type="scientific">Afipia massiliensis</name>
    <dbReference type="NCBI Taxonomy" id="211460"/>
    <lineage>
        <taxon>Bacteria</taxon>
        <taxon>Pseudomonadati</taxon>
        <taxon>Pseudomonadota</taxon>
        <taxon>Alphaproteobacteria</taxon>
        <taxon>Hyphomicrobiales</taxon>
        <taxon>Nitrobacteraceae</taxon>
        <taxon>Afipia</taxon>
    </lineage>
</organism>
<dbReference type="EMBL" id="JACHIJ010000004">
    <property type="protein sequence ID" value="MBB5052939.1"/>
    <property type="molecule type" value="Genomic_DNA"/>
</dbReference>
<gene>
    <name evidence="2" type="ORF">HNQ36_002930</name>
</gene>
<dbReference type="AlphaFoldDB" id="A0A840MXA3"/>
<keyword evidence="1" id="KW-0472">Membrane</keyword>
<feature type="transmembrane region" description="Helical" evidence="1">
    <location>
        <begin position="91"/>
        <end position="110"/>
    </location>
</feature>
<evidence type="ECO:0000256" key="1">
    <source>
        <dbReference type="SAM" id="Phobius"/>
    </source>
</evidence>
<dbReference type="Proteomes" id="UP000521227">
    <property type="component" value="Unassembled WGS sequence"/>
</dbReference>
<reference evidence="2 3" key="1">
    <citation type="submission" date="2020-08" db="EMBL/GenBank/DDBJ databases">
        <title>Genomic Encyclopedia of Type Strains, Phase IV (KMG-IV): sequencing the most valuable type-strain genomes for metagenomic binning, comparative biology and taxonomic classification.</title>
        <authorList>
            <person name="Goeker M."/>
        </authorList>
    </citation>
    <scope>NUCLEOTIDE SEQUENCE [LARGE SCALE GENOMIC DNA]</scope>
    <source>
        <strain evidence="2 3">DSM 17498</strain>
    </source>
</reference>
<dbReference type="RefSeq" id="WP_246395388.1">
    <property type="nucleotide sequence ID" value="NZ_JACHIJ010000004.1"/>
</dbReference>
<sequence length="113" mass="12385">MIIGAVSARREGVRTFDARMFTAFAVFIAFGCVWSIALGGFSPRQLAAFWPSYFMLPYIMVGVWLGRAFVAIGVSVIALTVIGYYVAGSWFTLWMAAVNGGGLMLGGLWMRRN</sequence>
<protein>
    <submittedName>
        <fullName evidence="2">Uncharacterized protein</fullName>
    </submittedName>
</protein>
<proteinExistence type="predicted"/>
<comment type="caution">
    <text evidence="2">The sequence shown here is derived from an EMBL/GenBank/DDBJ whole genome shotgun (WGS) entry which is preliminary data.</text>
</comment>
<keyword evidence="1" id="KW-0812">Transmembrane</keyword>